<dbReference type="SUPFAM" id="SSF69635">
    <property type="entry name" value="Type III secretory system chaperone-like"/>
    <property type="match status" value="1"/>
</dbReference>
<gene>
    <name evidence="1" type="ORF">SP90_03345</name>
</gene>
<protein>
    <recommendedName>
        <fullName evidence="3">Molecular chaperone Tir</fullName>
    </recommendedName>
</protein>
<evidence type="ECO:0008006" key="3">
    <source>
        <dbReference type="Google" id="ProtNLM"/>
    </source>
</evidence>
<dbReference type="Proteomes" id="UP000091979">
    <property type="component" value="Unassembled WGS sequence"/>
</dbReference>
<dbReference type="OrthoDB" id="6194747at2"/>
<reference evidence="1 2" key="1">
    <citation type="submission" date="2015-01" db="EMBL/GenBank/DDBJ databases">
        <title>Desulfovibrio sp. JC271 draft genome sequence.</title>
        <authorList>
            <person name="Shivani Y."/>
            <person name="Subhash Y."/>
            <person name="Sasikala C."/>
            <person name="Ramana C.V."/>
        </authorList>
    </citation>
    <scope>NUCLEOTIDE SEQUENCE [LARGE SCALE GENOMIC DNA]</scope>
    <source>
        <strain evidence="1 2">JC271</strain>
    </source>
</reference>
<evidence type="ECO:0000313" key="2">
    <source>
        <dbReference type="Proteomes" id="UP000091979"/>
    </source>
</evidence>
<keyword evidence="2" id="KW-1185">Reference proteome</keyword>
<evidence type="ECO:0000313" key="1">
    <source>
        <dbReference type="EMBL" id="OBQ55678.1"/>
    </source>
</evidence>
<proteinExistence type="predicted"/>
<sequence length="152" mass="17027">MDNLAIVQNVLKEFGKIIDLDSIALNDTGSCKLVLDDLEIHLEIDDATDSLMLLSPVAEGTEQLMADALELNLFWGHLNGCRFTLLRSINVLALLNRLPTTGLDITVFEKELNTFADTALTWKRAFNEMPVPDEQPTMPDCELQKQNLLNQI</sequence>
<dbReference type="PATRIC" id="fig|1560234.3.peg.2537"/>
<comment type="caution">
    <text evidence="1">The sequence shown here is derived from an EMBL/GenBank/DDBJ whole genome shotgun (WGS) entry which is preliminary data.</text>
</comment>
<dbReference type="RefSeq" id="WP_066852563.1">
    <property type="nucleotide sequence ID" value="NZ_JXMS01000004.1"/>
</dbReference>
<dbReference type="InterPro" id="IPR010261">
    <property type="entry name" value="Tir_chaperone"/>
</dbReference>
<organism evidence="1 2">
    <name type="scientific">Halodesulfovibrio spirochaetisodalis</name>
    <dbReference type="NCBI Taxonomy" id="1560234"/>
    <lineage>
        <taxon>Bacteria</taxon>
        <taxon>Pseudomonadati</taxon>
        <taxon>Thermodesulfobacteriota</taxon>
        <taxon>Desulfovibrionia</taxon>
        <taxon>Desulfovibrionales</taxon>
        <taxon>Desulfovibrionaceae</taxon>
        <taxon>Halodesulfovibrio</taxon>
    </lineage>
</organism>
<dbReference type="AlphaFoldDB" id="A0A1B7XJH5"/>
<dbReference type="Gene3D" id="3.30.1460.10">
    <property type="match status" value="1"/>
</dbReference>
<dbReference type="CDD" id="cd16364">
    <property type="entry name" value="T3SC_I-like"/>
    <property type="match status" value="1"/>
</dbReference>
<name>A0A1B7XJH5_9BACT</name>
<dbReference type="GO" id="GO:0030254">
    <property type="term" value="P:protein secretion by the type III secretion system"/>
    <property type="evidence" value="ECO:0007669"/>
    <property type="project" value="InterPro"/>
</dbReference>
<dbReference type="Pfam" id="PF05932">
    <property type="entry name" value="CesT"/>
    <property type="match status" value="1"/>
</dbReference>
<accession>A0A1B7XJH5</accession>
<dbReference type="STRING" id="1560234.SP90_03345"/>
<dbReference type="EMBL" id="JXMS01000004">
    <property type="protein sequence ID" value="OBQ55678.1"/>
    <property type="molecule type" value="Genomic_DNA"/>
</dbReference>